<dbReference type="AlphaFoldDB" id="A0A8X7R1C0"/>
<dbReference type="EMBL" id="JAAMPC010000011">
    <property type="protein sequence ID" value="KAG2280295.1"/>
    <property type="molecule type" value="Genomic_DNA"/>
</dbReference>
<accession>A0A8X7R1C0</accession>
<name>A0A8X7R1C0_BRACI</name>
<gene>
    <name evidence="1" type="ORF">Bca52824_051515</name>
</gene>
<proteinExistence type="predicted"/>
<organism evidence="1 2">
    <name type="scientific">Brassica carinata</name>
    <name type="common">Ethiopian mustard</name>
    <name type="synonym">Abyssinian cabbage</name>
    <dbReference type="NCBI Taxonomy" id="52824"/>
    <lineage>
        <taxon>Eukaryota</taxon>
        <taxon>Viridiplantae</taxon>
        <taxon>Streptophyta</taxon>
        <taxon>Embryophyta</taxon>
        <taxon>Tracheophyta</taxon>
        <taxon>Spermatophyta</taxon>
        <taxon>Magnoliopsida</taxon>
        <taxon>eudicotyledons</taxon>
        <taxon>Gunneridae</taxon>
        <taxon>Pentapetalae</taxon>
        <taxon>rosids</taxon>
        <taxon>malvids</taxon>
        <taxon>Brassicales</taxon>
        <taxon>Brassicaceae</taxon>
        <taxon>Brassiceae</taxon>
        <taxon>Brassica</taxon>
    </lineage>
</organism>
<comment type="caution">
    <text evidence="1">The sequence shown here is derived from an EMBL/GenBank/DDBJ whole genome shotgun (WGS) entry which is preliminary data.</text>
</comment>
<keyword evidence="2" id="KW-1185">Reference proteome</keyword>
<evidence type="ECO:0000313" key="1">
    <source>
        <dbReference type="EMBL" id="KAG2280295.1"/>
    </source>
</evidence>
<evidence type="ECO:0000313" key="2">
    <source>
        <dbReference type="Proteomes" id="UP000886595"/>
    </source>
</evidence>
<reference evidence="1 2" key="1">
    <citation type="submission" date="2020-02" db="EMBL/GenBank/DDBJ databases">
        <authorList>
            <person name="Ma Q."/>
            <person name="Huang Y."/>
            <person name="Song X."/>
            <person name="Pei D."/>
        </authorList>
    </citation>
    <scope>NUCLEOTIDE SEQUENCE [LARGE SCALE GENOMIC DNA]</scope>
    <source>
        <strain evidence="1">Sxm20200214</strain>
        <tissue evidence="1">Leaf</tissue>
    </source>
</reference>
<protein>
    <submittedName>
        <fullName evidence="1">Uncharacterized protein</fullName>
    </submittedName>
</protein>
<sequence length="132" mass="14590">MYIAMELGEEPAITDFNSETSITPDAAFYKVVKPHKGMLFELGTAQIEELINLTGIVNLMSQQLTALKLSSHVVANSYSSCSRSSVASELRHSDGLELAWTLTPRFQSVAICRLLWFSYRLSSLAMNKSVAI</sequence>
<dbReference type="Proteomes" id="UP000886595">
    <property type="component" value="Unassembled WGS sequence"/>
</dbReference>